<keyword evidence="3" id="KW-1185">Reference proteome</keyword>
<evidence type="ECO:0000313" key="3">
    <source>
        <dbReference type="Proteomes" id="UP001556367"/>
    </source>
</evidence>
<feature type="region of interest" description="Disordered" evidence="1">
    <location>
        <begin position="47"/>
        <end position="86"/>
    </location>
</feature>
<evidence type="ECO:0000256" key="1">
    <source>
        <dbReference type="SAM" id="MobiDB-lite"/>
    </source>
</evidence>
<name>A0ABR3JS40_9AGAR</name>
<proteinExistence type="predicted"/>
<feature type="compositionally biased region" description="Polar residues" evidence="1">
    <location>
        <begin position="57"/>
        <end position="66"/>
    </location>
</feature>
<gene>
    <name evidence="2" type="ORF">HGRIS_000400</name>
</gene>
<organism evidence="2 3">
    <name type="scientific">Hohenbuehelia grisea</name>
    <dbReference type="NCBI Taxonomy" id="104357"/>
    <lineage>
        <taxon>Eukaryota</taxon>
        <taxon>Fungi</taxon>
        <taxon>Dikarya</taxon>
        <taxon>Basidiomycota</taxon>
        <taxon>Agaricomycotina</taxon>
        <taxon>Agaricomycetes</taxon>
        <taxon>Agaricomycetidae</taxon>
        <taxon>Agaricales</taxon>
        <taxon>Pleurotineae</taxon>
        <taxon>Pleurotaceae</taxon>
        <taxon>Hohenbuehelia</taxon>
    </lineage>
</organism>
<reference evidence="3" key="1">
    <citation type="submission" date="2024-06" db="EMBL/GenBank/DDBJ databases">
        <title>Multi-omics analyses provide insights into the biosynthesis of the anticancer antibiotic pleurotin in Hohenbuehelia grisea.</title>
        <authorList>
            <person name="Weaver J.A."/>
            <person name="Alberti F."/>
        </authorList>
    </citation>
    <scope>NUCLEOTIDE SEQUENCE [LARGE SCALE GENOMIC DNA]</scope>
    <source>
        <strain evidence="3">T-177</strain>
    </source>
</reference>
<dbReference type="Proteomes" id="UP001556367">
    <property type="component" value="Unassembled WGS sequence"/>
</dbReference>
<sequence>MVSSQVNVIERRRWAPIIETKDGEASADNKDLRPRPQIRLTGFREVLADNDADEQPGGTSLTSTDNPIPGGYEFDSDQAYHSSLQA</sequence>
<dbReference type="EMBL" id="JASNQZ010000004">
    <property type="protein sequence ID" value="KAL0958245.1"/>
    <property type="molecule type" value="Genomic_DNA"/>
</dbReference>
<protein>
    <submittedName>
        <fullName evidence="2">Uncharacterized protein</fullName>
    </submittedName>
</protein>
<accession>A0ABR3JS40</accession>
<evidence type="ECO:0000313" key="2">
    <source>
        <dbReference type="EMBL" id="KAL0958245.1"/>
    </source>
</evidence>
<comment type="caution">
    <text evidence="2">The sequence shown here is derived from an EMBL/GenBank/DDBJ whole genome shotgun (WGS) entry which is preliminary data.</text>
</comment>